<dbReference type="PROSITE" id="PS50931">
    <property type="entry name" value="HTH_LYSR"/>
    <property type="match status" value="1"/>
</dbReference>
<dbReference type="SUPFAM" id="SSF46785">
    <property type="entry name" value="Winged helix' DNA-binding domain"/>
    <property type="match status" value="1"/>
</dbReference>
<comment type="similarity">
    <text evidence="1">Belongs to the LysR transcriptional regulatory family.</text>
</comment>
<accession>A0A7U9C004</accession>
<dbReference type="RefSeq" id="WP_007113467.1">
    <property type="nucleotide sequence ID" value="NZ_JH393258.1"/>
</dbReference>
<dbReference type="PANTHER" id="PTHR30126:SF94">
    <property type="entry name" value="LYSR FAMILY TRANSCRIPTIONAL REGULATOR"/>
    <property type="match status" value="1"/>
</dbReference>
<dbReference type="SUPFAM" id="SSF53850">
    <property type="entry name" value="Periplasmic binding protein-like II"/>
    <property type="match status" value="1"/>
</dbReference>
<dbReference type="InterPro" id="IPR036388">
    <property type="entry name" value="WH-like_DNA-bd_sf"/>
</dbReference>
<evidence type="ECO:0000313" key="7">
    <source>
        <dbReference type="Proteomes" id="UP000005756"/>
    </source>
</evidence>
<keyword evidence="2" id="KW-0805">Transcription regulation</keyword>
<evidence type="ECO:0000259" key="5">
    <source>
        <dbReference type="PROSITE" id="PS50931"/>
    </source>
</evidence>
<evidence type="ECO:0000256" key="3">
    <source>
        <dbReference type="ARBA" id="ARBA00023125"/>
    </source>
</evidence>
<dbReference type="InterPro" id="IPR005119">
    <property type="entry name" value="LysR_subst-bd"/>
</dbReference>
<dbReference type="PANTHER" id="PTHR30126">
    <property type="entry name" value="HTH-TYPE TRANSCRIPTIONAL REGULATOR"/>
    <property type="match status" value="1"/>
</dbReference>
<name>A0A7U9C004_9GAMM</name>
<reference evidence="6 7" key="1">
    <citation type="submission" date="2011-10" db="EMBL/GenBank/DDBJ databases">
        <authorList>
            <person name="Quillaguamn J."/>
            <person name="Guzmn D."/>
            <person name="Balderrama-Subieta A."/>
            <person name="Cardona-Ortuo C."/>
            <person name="Guevara-Martnez M."/>
            <person name="Callisaya-Quispe N."/>
        </authorList>
    </citation>
    <scope>NUCLEOTIDE SEQUENCE [LARGE SCALE GENOMIC DNA]</scope>
    <source>
        <strain evidence="6 7">LC1</strain>
    </source>
</reference>
<dbReference type="InterPro" id="IPR036390">
    <property type="entry name" value="WH_DNA-bd_sf"/>
</dbReference>
<dbReference type="InterPro" id="IPR000847">
    <property type="entry name" value="LysR_HTH_N"/>
</dbReference>
<dbReference type="AlphaFoldDB" id="A0A7U9C004"/>
<keyword evidence="4" id="KW-0804">Transcription</keyword>
<organism evidence="6 7">
    <name type="scientific">Vreelandella boliviensis LC1</name>
    <dbReference type="NCBI Taxonomy" id="1072583"/>
    <lineage>
        <taxon>Bacteria</taxon>
        <taxon>Pseudomonadati</taxon>
        <taxon>Pseudomonadota</taxon>
        <taxon>Gammaproteobacteria</taxon>
        <taxon>Oceanospirillales</taxon>
        <taxon>Halomonadaceae</taxon>
        <taxon>Vreelandella</taxon>
    </lineage>
</organism>
<dbReference type="CDD" id="cd08427">
    <property type="entry name" value="PBP2_LTTR_like_2"/>
    <property type="match status" value="1"/>
</dbReference>
<dbReference type="PRINTS" id="PR00039">
    <property type="entry name" value="HTHLYSR"/>
</dbReference>
<dbReference type="FunFam" id="1.10.10.10:FF:000001">
    <property type="entry name" value="LysR family transcriptional regulator"/>
    <property type="match status" value="1"/>
</dbReference>
<keyword evidence="3" id="KW-0238">DNA-binding</keyword>
<sequence length="294" mass="32303">MIRELKTLIAVAQEGTFAAAGNKVGLTQAAVSAQMKRLEEELGTDLFERKGRAAILTQRGQETLKQAHALLTLYSTLGEASAGQPATQRVNIGAIASIQRSLLPDALARFHHAYSECRTRVVPGLSMELVNQVDAGELDMAVIIRPPFSLHSDLRWTPLAHEPFRLIVPHHINGDQWRGPITRQPFVRYDRASFGGRQVDRFLRDNHCNVREVCEVDELEAIVKLVAKGVGVALVPQAIAQQRWPAGVRAIDLGERTFHRDIGLIHPTSGHLSDPARALAQLIGEIAQQPDNGV</sequence>
<dbReference type="GO" id="GO:0003700">
    <property type="term" value="F:DNA-binding transcription factor activity"/>
    <property type="evidence" value="ECO:0007669"/>
    <property type="project" value="InterPro"/>
</dbReference>
<proteinExistence type="inferred from homology"/>
<dbReference type="GO" id="GO:0000976">
    <property type="term" value="F:transcription cis-regulatory region binding"/>
    <property type="evidence" value="ECO:0007669"/>
    <property type="project" value="TreeGrafter"/>
</dbReference>
<evidence type="ECO:0000256" key="2">
    <source>
        <dbReference type="ARBA" id="ARBA00023015"/>
    </source>
</evidence>
<evidence type="ECO:0000256" key="4">
    <source>
        <dbReference type="ARBA" id="ARBA00023163"/>
    </source>
</evidence>
<dbReference type="Gene3D" id="3.40.190.290">
    <property type="match status" value="1"/>
</dbReference>
<dbReference type="Gene3D" id="1.10.10.10">
    <property type="entry name" value="Winged helix-like DNA-binding domain superfamily/Winged helix DNA-binding domain"/>
    <property type="match status" value="1"/>
</dbReference>
<feature type="domain" description="HTH lysR-type" evidence="5">
    <location>
        <begin position="1"/>
        <end position="57"/>
    </location>
</feature>
<gene>
    <name evidence="6" type="ORF">KUC_2515</name>
</gene>
<dbReference type="Pfam" id="PF03466">
    <property type="entry name" value="LysR_substrate"/>
    <property type="match status" value="1"/>
</dbReference>
<evidence type="ECO:0000256" key="1">
    <source>
        <dbReference type="ARBA" id="ARBA00009437"/>
    </source>
</evidence>
<dbReference type="EMBL" id="JH393258">
    <property type="protein sequence ID" value="EHJ92558.1"/>
    <property type="molecule type" value="Genomic_DNA"/>
</dbReference>
<protein>
    <submittedName>
        <fullName evidence="6">HTH-type transcriptional regulator CzcR</fullName>
    </submittedName>
</protein>
<dbReference type="Pfam" id="PF00126">
    <property type="entry name" value="HTH_1"/>
    <property type="match status" value="1"/>
</dbReference>
<evidence type="ECO:0000313" key="6">
    <source>
        <dbReference type="EMBL" id="EHJ92558.1"/>
    </source>
</evidence>
<dbReference type="Proteomes" id="UP000005756">
    <property type="component" value="Unassembled WGS sequence"/>
</dbReference>